<keyword evidence="1" id="KW-1133">Transmembrane helix</keyword>
<proteinExistence type="predicted"/>
<feature type="non-terminal residue" evidence="3">
    <location>
        <position position="1"/>
    </location>
</feature>
<dbReference type="InterPro" id="IPR002823">
    <property type="entry name" value="DUF112_TM"/>
</dbReference>
<keyword evidence="1" id="KW-0472">Membrane</keyword>
<feature type="domain" description="DUF112" evidence="2">
    <location>
        <begin position="1"/>
        <end position="272"/>
    </location>
</feature>
<feature type="transmembrane region" description="Helical" evidence="1">
    <location>
        <begin position="71"/>
        <end position="90"/>
    </location>
</feature>
<dbReference type="Pfam" id="PF01970">
    <property type="entry name" value="TctA"/>
    <property type="match status" value="1"/>
</dbReference>
<feature type="transmembrane region" description="Helical" evidence="1">
    <location>
        <begin position="247"/>
        <end position="270"/>
    </location>
</feature>
<name>X1K0V7_9ZZZZ</name>
<keyword evidence="1" id="KW-0812">Transmembrane</keyword>
<feature type="transmembrane region" description="Helical" evidence="1">
    <location>
        <begin position="190"/>
        <end position="211"/>
    </location>
</feature>
<evidence type="ECO:0000259" key="2">
    <source>
        <dbReference type="Pfam" id="PF01970"/>
    </source>
</evidence>
<reference evidence="3" key="1">
    <citation type="journal article" date="2014" name="Front. Microbiol.">
        <title>High frequency of phylogenetically diverse reductive dehalogenase-homologous genes in deep subseafloor sedimentary metagenomes.</title>
        <authorList>
            <person name="Kawai M."/>
            <person name="Futagami T."/>
            <person name="Toyoda A."/>
            <person name="Takaki Y."/>
            <person name="Nishi S."/>
            <person name="Hori S."/>
            <person name="Arai W."/>
            <person name="Tsubouchi T."/>
            <person name="Morono Y."/>
            <person name="Uchiyama I."/>
            <person name="Ito T."/>
            <person name="Fujiyama A."/>
            <person name="Inagaki F."/>
            <person name="Takami H."/>
        </authorList>
    </citation>
    <scope>NUCLEOTIDE SEQUENCE</scope>
    <source>
        <strain evidence="3">Expedition CK06-06</strain>
    </source>
</reference>
<comment type="caution">
    <text evidence="3">The sequence shown here is derived from an EMBL/GenBank/DDBJ whole genome shotgun (WGS) entry which is preliminary data.</text>
</comment>
<accession>X1K0V7</accession>
<organism evidence="3">
    <name type="scientific">marine sediment metagenome</name>
    <dbReference type="NCBI Taxonomy" id="412755"/>
    <lineage>
        <taxon>unclassified sequences</taxon>
        <taxon>metagenomes</taxon>
        <taxon>ecological metagenomes</taxon>
    </lineage>
</organism>
<dbReference type="PANTHER" id="PTHR35342:SF5">
    <property type="entry name" value="TRICARBOXYLIC TRANSPORT PROTEIN"/>
    <property type="match status" value="1"/>
</dbReference>
<dbReference type="EMBL" id="BARU01026322">
    <property type="protein sequence ID" value="GAH75723.1"/>
    <property type="molecule type" value="Genomic_DNA"/>
</dbReference>
<evidence type="ECO:0000313" key="3">
    <source>
        <dbReference type="EMBL" id="GAH75723.1"/>
    </source>
</evidence>
<feature type="transmembrane region" description="Helical" evidence="1">
    <location>
        <begin position="129"/>
        <end position="147"/>
    </location>
</feature>
<feature type="transmembrane region" description="Helical" evidence="1">
    <location>
        <begin position="37"/>
        <end position="59"/>
    </location>
</feature>
<evidence type="ECO:0000256" key="1">
    <source>
        <dbReference type="SAM" id="Phobius"/>
    </source>
</evidence>
<feature type="non-terminal residue" evidence="3">
    <location>
        <position position="272"/>
    </location>
</feature>
<gene>
    <name evidence="3" type="ORF">S03H2_42299</name>
</gene>
<dbReference type="PANTHER" id="PTHR35342">
    <property type="entry name" value="TRICARBOXYLIC TRANSPORT PROTEIN"/>
    <property type="match status" value="1"/>
</dbReference>
<protein>
    <recommendedName>
        <fullName evidence="2">DUF112 domain-containing protein</fullName>
    </recommendedName>
</protein>
<dbReference type="AlphaFoldDB" id="X1K0V7"/>
<sequence length="272" mass="27993">GLISAILLGIPGTPSAVATTFDGYPMAIKKGKPGEALMIGISASFLGSLIGMVVLVTLAPQVANIALKFGPWEYFSLIIFALTIIASITGDSIIKGLLTGVFGLLISTVGTDPMTGFHRFTFGIRSLRAGLPFLTVLIGIFAVSRLFTELESKKEVTENKKLVTSEVKINPFGGIKKVLSQPLNLIRSSLLGVLIGAIPGAGASISNILAYDQAKKGSKYPEKFGTGIADGIIASESANNATAGGGLIPMMAMGIPGSAVSAVMLGALMVHG</sequence>